<dbReference type="InterPro" id="IPR016986">
    <property type="entry name" value="UCP031982_abhydr"/>
</dbReference>
<proteinExistence type="predicted"/>
<dbReference type="SUPFAM" id="SSF53474">
    <property type="entry name" value="alpha/beta-Hydrolases"/>
    <property type="match status" value="1"/>
</dbReference>
<evidence type="ECO:0008006" key="7">
    <source>
        <dbReference type="Google" id="ProtNLM"/>
    </source>
</evidence>
<sequence length="358" mass="40263">MKTKIILFMLGSFIAILHACNIEDDYKQISHKEYLETHQYNIGQMTLLLNDDKRNRPIKTEIWYPTNDTAKSNPTSEYPFKLPPTSKDAAIVSNKHPLIFLSHGTGGNRISQMWLACELASSGYIVAAVDHFGNTLDNKIAENFVKIWERPLDISFAIDKVVNLPELSSNIDTTKIGMVGFSLGGYTTIALAGGSINYDSLKKFSSTKEGKEEFKVPELGDVSKFITPELIEKGNNAFKHLKDNRISAFVAMAPAVGQGFEQVSQFDNFDKPILIIGAEKDERTPVITNAKHFHNLIKGSAYIELEGKIGHYIFMNEAREGLKRDAPMIFKDDDAVNRKDVHDRVSKIIIDFFEKKLK</sequence>
<keyword evidence="4" id="KW-0732">Signal</keyword>
<evidence type="ECO:0000313" key="6">
    <source>
        <dbReference type="Proteomes" id="UP001221558"/>
    </source>
</evidence>
<keyword evidence="3" id="KW-0443">Lipid metabolism</keyword>
<dbReference type="Gene3D" id="3.40.50.1820">
    <property type="entry name" value="alpha/beta hydrolase"/>
    <property type="match status" value="1"/>
</dbReference>
<evidence type="ECO:0000256" key="1">
    <source>
        <dbReference type="ARBA" id="ARBA00022801"/>
    </source>
</evidence>
<keyword evidence="1" id="KW-0378">Hydrolase</keyword>
<name>A0ABY7WE13_9SPHI</name>
<dbReference type="Pfam" id="PF03403">
    <property type="entry name" value="PAF-AH_p_II"/>
    <property type="match status" value="1"/>
</dbReference>
<evidence type="ECO:0000313" key="5">
    <source>
        <dbReference type="EMBL" id="WDF66849.1"/>
    </source>
</evidence>
<dbReference type="PANTHER" id="PTHR10272:SF0">
    <property type="entry name" value="PLATELET-ACTIVATING FACTOR ACETYLHYDROLASE"/>
    <property type="match status" value="1"/>
</dbReference>
<protein>
    <recommendedName>
        <fullName evidence="7">Dienelactone hydrolase</fullName>
    </recommendedName>
</protein>
<reference evidence="5 6" key="1">
    <citation type="submission" date="2023-02" db="EMBL/GenBank/DDBJ databases">
        <title>Genome sequence of Sphingobacterium sp. KACC 22765.</title>
        <authorList>
            <person name="Kim S."/>
            <person name="Heo J."/>
            <person name="Kwon S.-W."/>
        </authorList>
    </citation>
    <scope>NUCLEOTIDE SEQUENCE [LARGE SCALE GENOMIC DNA]</scope>
    <source>
        <strain evidence="5 6">KACC 22765</strain>
    </source>
</reference>
<feature type="chain" id="PRO_5047155588" description="Dienelactone hydrolase" evidence="4">
    <location>
        <begin position="20"/>
        <end position="358"/>
    </location>
</feature>
<dbReference type="Proteomes" id="UP001221558">
    <property type="component" value="Chromosome"/>
</dbReference>
<dbReference type="PIRSF" id="PIRSF031982">
    <property type="entry name" value="UCP031982_abhydr"/>
    <property type="match status" value="1"/>
</dbReference>
<evidence type="ECO:0000256" key="2">
    <source>
        <dbReference type="ARBA" id="ARBA00022963"/>
    </source>
</evidence>
<dbReference type="EMBL" id="CP117880">
    <property type="protein sequence ID" value="WDF66849.1"/>
    <property type="molecule type" value="Genomic_DNA"/>
</dbReference>
<organism evidence="5 6">
    <name type="scientific">Sphingobacterium oryzagri</name>
    <dbReference type="NCBI Taxonomy" id="3025669"/>
    <lineage>
        <taxon>Bacteria</taxon>
        <taxon>Pseudomonadati</taxon>
        <taxon>Bacteroidota</taxon>
        <taxon>Sphingobacteriia</taxon>
        <taxon>Sphingobacteriales</taxon>
        <taxon>Sphingobacteriaceae</taxon>
        <taxon>Sphingobacterium</taxon>
    </lineage>
</organism>
<feature type="signal peptide" evidence="4">
    <location>
        <begin position="1"/>
        <end position="19"/>
    </location>
</feature>
<accession>A0ABY7WE13</accession>
<dbReference type="InterPro" id="IPR029058">
    <property type="entry name" value="AB_hydrolase_fold"/>
</dbReference>
<gene>
    <name evidence="5" type="ORF">PQ465_11085</name>
</gene>
<keyword evidence="6" id="KW-1185">Reference proteome</keyword>
<keyword evidence="2" id="KW-0442">Lipid degradation</keyword>
<dbReference type="PANTHER" id="PTHR10272">
    <property type="entry name" value="PLATELET-ACTIVATING FACTOR ACETYLHYDROLASE"/>
    <property type="match status" value="1"/>
</dbReference>
<evidence type="ECO:0000256" key="3">
    <source>
        <dbReference type="ARBA" id="ARBA00023098"/>
    </source>
</evidence>
<dbReference type="RefSeq" id="WP_274265589.1">
    <property type="nucleotide sequence ID" value="NZ_CP117880.1"/>
</dbReference>
<evidence type="ECO:0000256" key="4">
    <source>
        <dbReference type="SAM" id="SignalP"/>
    </source>
</evidence>